<gene>
    <name evidence="2" type="ORF">GS424_003375</name>
</gene>
<evidence type="ECO:0000313" key="2">
    <source>
        <dbReference type="EMBL" id="QOS68914.1"/>
    </source>
</evidence>
<proteinExistence type="predicted"/>
<reference evidence="2 3" key="1">
    <citation type="submission" date="2020-10" db="EMBL/GenBank/DDBJ databases">
        <title>Eggerthella sp. nov., isolated from human feces.</title>
        <authorList>
            <person name="Yajun G."/>
        </authorList>
    </citation>
    <scope>NUCLEOTIDE SEQUENCE [LARGE SCALE GENOMIC DNA]</scope>
    <source>
        <strain evidence="2 3">HF-1101</strain>
    </source>
</reference>
<dbReference type="Proteomes" id="UP000478463">
    <property type="component" value="Chromosome"/>
</dbReference>
<dbReference type="InterPro" id="IPR051044">
    <property type="entry name" value="MAG_DAG_Lipase"/>
</dbReference>
<dbReference type="PANTHER" id="PTHR11614">
    <property type="entry name" value="PHOSPHOLIPASE-RELATED"/>
    <property type="match status" value="1"/>
</dbReference>
<accession>A0A6L7IW42</accession>
<evidence type="ECO:0000313" key="3">
    <source>
        <dbReference type="Proteomes" id="UP000478463"/>
    </source>
</evidence>
<dbReference type="AlphaFoldDB" id="A0A6L7IW42"/>
<dbReference type="GO" id="GO:0016787">
    <property type="term" value="F:hydrolase activity"/>
    <property type="evidence" value="ECO:0007669"/>
    <property type="project" value="UniProtKB-KW"/>
</dbReference>
<evidence type="ECO:0000259" key="1">
    <source>
        <dbReference type="Pfam" id="PF12146"/>
    </source>
</evidence>
<dbReference type="SUPFAM" id="SSF53474">
    <property type="entry name" value="alpha/beta-Hydrolases"/>
    <property type="match status" value="1"/>
</dbReference>
<name>A0A6L7IW42_9ACTN</name>
<organism evidence="2 3">
    <name type="scientific">Eggerthella guodeyinii</name>
    <dbReference type="NCBI Taxonomy" id="2690837"/>
    <lineage>
        <taxon>Bacteria</taxon>
        <taxon>Bacillati</taxon>
        <taxon>Actinomycetota</taxon>
        <taxon>Coriobacteriia</taxon>
        <taxon>Eggerthellales</taxon>
        <taxon>Eggerthellaceae</taxon>
        <taxon>Eggerthella</taxon>
    </lineage>
</organism>
<sequence length="314" mass="34361">MDGYEHDPVWVEAQSFLPEGNRLTASTMPDEYVLTLPGADVHIDHYRPASPRARIVLFHGVGGNGRLLSFVAVSLVRHGFEVVCPDLPLYGHTRCEGVVTYDTWVTCGTRIVEHFQGVRGTGEGSPPLFLFGLSAGGMLAYQIACACDGVAGLIVTCLLDQRDRVVAARTASSPLLGAVARPLVSLLNACAGRTELPMRLVSNMKAIANDEALVDLLMRDETSSGARVPIAFLHAMLNPKIEVEPERFRACPMLLVHPGDDRWTDVELSNRFYHRLACEKETVMLDGAGHFPIEEPGLRRMEAACVAFIERQLP</sequence>
<dbReference type="Gene3D" id="3.40.50.1820">
    <property type="entry name" value="alpha/beta hydrolase"/>
    <property type="match status" value="1"/>
</dbReference>
<feature type="domain" description="Serine aminopeptidase S33" evidence="1">
    <location>
        <begin position="50"/>
        <end position="296"/>
    </location>
</feature>
<dbReference type="EMBL" id="CP063310">
    <property type="protein sequence ID" value="QOS68914.1"/>
    <property type="molecule type" value="Genomic_DNA"/>
</dbReference>
<keyword evidence="2" id="KW-0378">Hydrolase</keyword>
<dbReference type="RefSeq" id="WP_160943534.1">
    <property type="nucleotide sequence ID" value="NZ_CP063310.1"/>
</dbReference>
<dbReference type="InterPro" id="IPR022742">
    <property type="entry name" value="Hydrolase_4"/>
</dbReference>
<dbReference type="KEGG" id="egd:GS424_003375"/>
<dbReference type="Pfam" id="PF12146">
    <property type="entry name" value="Hydrolase_4"/>
    <property type="match status" value="1"/>
</dbReference>
<dbReference type="InterPro" id="IPR029058">
    <property type="entry name" value="AB_hydrolase_fold"/>
</dbReference>
<protein>
    <submittedName>
        <fullName evidence="2">Alpha/beta hydrolase</fullName>
    </submittedName>
</protein>